<dbReference type="Pfam" id="PF01569">
    <property type="entry name" value="PAP2"/>
    <property type="match status" value="1"/>
</dbReference>
<reference evidence="3 4" key="1">
    <citation type="submission" date="2018-06" db="EMBL/GenBank/DDBJ databases">
        <title>Mucibacter soli gen. nov., sp. nov., a new member of the family Chitinophagaceae producing mucin.</title>
        <authorList>
            <person name="Kim M.-K."/>
            <person name="Park S."/>
            <person name="Kim T.-S."/>
            <person name="Joung Y."/>
            <person name="Han J.-H."/>
            <person name="Kim S.B."/>
        </authorList>
    </citation>
    <scope>NUCLEOTIDE SEQUENCE [LARGE SCALE GENOMIC DNA]</scope>
    <source>
        <strain evidence="3 4">R1-15</strain>
    </source>
</reference>
<dbReference type="PANTHER" id="PTHR14969:SF13">
    <property type="entry name" value="AT30094P"/>
    <property type="match status" value="1"/>
</dbReference>
<accession>A0A2W2AEB9</accession>
<proteinExistence type="predicted"/>
<evidence type="ECO:0000313" key="3">
    <source>
        <dbReference type="EMBL" id="PZF71912.1"/>
    </source>
</evidence>
<dbReference type="Proteomes" id="UP000248745">
    <property type="component" value="Unassembled WGS sequence"/>
</dbReference>
<feature type="transmembrane region" description="Helical" evidence="1">
    <location>
        <begin position="32"/>
        <end position="51"/>
    </location>
</feature>
<keyword evidence="4" id="KW-1185">Reference proteome</keyword>
<keyword evidence="1" id="KW-1133">Transmembrane helix</keyword>
<dbReference type="InterPro" id="IPR000326">
    <property type="entry name" value="PAP2/HPO"/>
</dbReference>
<comment type="caution">
    <text evidence="3">The sequence shown here is derived from an EMBL/GenBank/DDBJ whole genome shotgun (WGS) entry which is preliminary data.</text>
</comment>
<feature type="domain" description="Phosphatidic acid phosphatase type 2/haloperoxidase" evidence="2">
    <location>
        <begin position="32"/>
        <end position="150"/>
    </location>
</feature>
<name>A0A2W2AEB9_9BACT</name>
<dbReference type="PANTHER" id="PTHR14969">
    <property type="entry name" value="SPHINGOSINE-1-PHOSPHATE PHOSPHOHYDROLASE"/>
    <property type="match status" value="1"/>
</dbReference>
<evidence type="ECO:0000313" key="4">
    <source>
        <dbReference type="Proteomes" id="UP000248745"/>
    </source>
</evidence>
<feature type="transmembrane region" description="Helical" evidence="1">
    <location>
        <begin position="106"/>
        <end position="129"/>
    </location>
</feature>
<dbReference type="OrthoDB" id="9789113at2"/>
<keyword evidence="1" id="KW-0472">Membrane</keyword>
<feature type="transmembrane region" description="Helical" evidence="1">
    <location>
        <begin position="135"/>
        <end position="153"/>
    </location>
</feature>
<feature type="transmembrane region" description="Helical" evidence="1">
    <location>
        <begin position="79"/>
        <end position="99"/>
    </location>
</feature>
<dbReference type="InterPro" id="IPR036938">
    <property type="entry name" value="PAP2/HPO_sf"/>
</dbReference>
<feature type="transmembrane region" description="Helical" evidence="1">
    <location>
        <begin position="6"/>
        <end position="25"/>
    </location>
</feature>
<evidence type="ECO:0000256" key="1">
    <source>
        <dbReference type="SAM" id="Phobius"/>
    </source>
</evidence>
<gene>
    <name evidence="3" type="ORF">DN068_16265</name>
</gene>
<sequence>MWFASGETSWIPLYVFLLFVLISYYKKQSWSLIFPIILLIIMSDQLASGVIKPLTERLRPSHQPGLEPLLHFVNSYQGGTYGFVSSHACNFFALVTYLSMATAKRILWLPYLLFPIAALVTYSRVYLGVHYPSDVLVAAILGIFIGWVISKLYNRLNQAIQTKASTNKISA</sequence>
<protein>
    <submittedName>
        <fullName evidence="3">Phosphatase PAP2 family protein</fullName>
    </submittedName>
</protein>
<dbReference type="AlphaFoldDB" id="A0A2W2AEB9"/>
<evidence type="ECO:0000259" key="2">
    <source>
        <dbReference type="SMART" id="SM00014"/>
    </source>
</evidence>
<dbReference type="EMBL" id="QKTW01000022">
    <property type="protein sequence ID" value="PZF71912.1"/>
    <property type="molecule type" value="Genomic_DNA"/>
</dbReference>
<keyword evidence="1" id="KW-0812">Transmembrane</keyword>
<organism evidence="3 4">
    <name type="scientific">Taibaiella soli</name>
    <dbReference type="NCBI Taxonomy" id="1649169"/>
    <lineage>
        <taxon>Bacteria</taxon>
        <taxon>Pseudomonadati</taxon>
        <taxon>Bacteroidota</taxon>
        <taxon>Chitinophagia</taxon>
        <taxon>Chitinophagales</taxon>
        <taxon>Chitinophagaceae</taxon>
        <taxon>Taibaiella</taxon>
    </lineage>
</organism>
<dbReference type="SMART" id="SM00014">
    <property type="entry name" value="acidPPc"/>
    <property type="match status" value="1"/>
</dbReference>
<dbReference type="Gene3D" id="1.20.144.10">
    <property type="entry name" value="Phosphatidic acid phosphatase type 2/haloperoxidase"/>
    <property type="match status" value="1"/>
</dbReference>
<dbReference type="SUPFAM" id="SSF48317">
    <property type="entry name" value="Acid phosphatase/Vanadium-dependent haloperoxidase"/>
    <property type="match status" value="1"/>
</dbReference>